<evidence type="ECO:0000313" key="1">
    <source>
        <dbReference type="EMBL" id="GGZ10844.1"/>
    </source>
</evidence>
<proteinExistence type="predicted"/>
<sequence>MPNAVSSAGSSVGCSAEPSCETATGTLLRQLVLAAGPLNVLQIGCPDESCTAGLAAAMSENGRGRVICCVPEAQRAEAVAAAVEKGGLGQYAQVRLGSPERLLATVPGPVDLLLLGGPPESFLALLKLVEPRMLPGAVVVAHGVRDVSARCAEFLAHVRLSGSGYVSLPLPFDGGVEMAVRAA</sequence>
<dbReference type="Proteomes" id="UP000622166">
    <property type="component" value="Unassembled WGS sequence"/>
</dbReference>
<gene>
    <name evidence="1" type="ORF">GCM10010365_32720</name>
</gene>
<name>A0A918UHU5_9ACTN</name>
<reference evidence="1" key="1">
    <citation type="journal article" date="2014" name="Int. J. Syst. Evol. Microbiol.">
        <title>Complete genome sequence of Corynebacterium casei LMG S-19264T (=DSM 44701T), isolated from a smear-ripened cheese.</title>
        <authorList>
            <consortium name="US DOE Joint Genome Institute (JGI-PGF)"/>
            <person name="Walter F."/>
            <person name="Albersmeier A."/>
            <person name="Kalinowski J."/>
            <person name="Ruckert C."/>
        </authorList>
    </citation>
    <scope>NUCLEOTIDE SEQUENCE</scope>
    <source>
        <strain evidence="1">JCM 4815</strain>
    </source>
</reference>
<dbReference type="AlphaFoldDB" id="A0A918UHU5"/>
<dbReference type="EMBL" id="BMVW01000005">
    <property type="protein sequence ID" value="GGZ10844.1"/>
    <property type="molecule type" value="Genomic_DNA"/>
</dbReference>
<evidence type="ECO:0000313" key="2">
    <source>
        <dbReference type="Proteomes" id="UP000622166"/>
    </source>
</evidence>
<dbReference type="Pfam" id="PF13578">
    <property type="entry name" value="Methyltransf_24"/>
    <property type="match status" value="1"/>
</dbReference>
<accession>A0A918UHU5</accession>
<dbReference type="SUPFAM" id="SSF53335">
    <property type="entry name" value="S-adenosyl-L-methionine-dependent methyltransferases"/>
    <property type="match status" value="1"/>
</dbReference>
<reference evidence="1" key="2">
    <citation type="submission" date="2020-09" db="EMBL/GenBank/DDBJ databases">
        <authorList>
            <person name="Sun Q."/>
            <person name="Ohkuma M."/>
        </authorList>
    </citation>
    <scope>NUCLEOTIDE SEQUENCE</scope>
    <source>
        <strain evidence="1">JCM 4815</strain>
    </source>
</reference>
<dbReference type="RefSeq" id="WP_189859613.1">
    <property type="nucleotide sequence ID" value="NZ_BMVW01000005.1"/>
</dbReference>
<comment type="caution">
    <text evidence="1">The sequence shown here is derived from an EMBL/GenBank/DDBJ whole genome shotgun (WGS) entry which is preliminary data.</text>
</comment>
<keyword evidence="2" id="KW-1185">Reference proteome</keyword>
<dbReference type="InterPro" id="IPR029063">
    <property type="entry name" value="SAM-dependent_MTases_sf"/>
</dbReference>
<dbReference type="Gene3D" id="3.40.50.150">
    <property type="entry name" value="Vaccinia Virus protein VP39"/>
    <property type="match status" value="1"/>
</dbReference>
<dbReference type="PANTHER" id="PTHR43167:SF1">
    <property type="entry name" value="PUTATIVE (AFU_ORTHOLOGUE AFUA_6G01830)-RELATED"/>
    <property type="match status" value="1"/>
</dbReference>
<organism evidence="1 2">
    <name type="scientific">Streptomyces poonensis</name>
    <dbReference type="NCBI Taxonomy" id="68255"/>
    <lineage>
        <taxon>Bacteria</taxon>
        <taxon>Bacillati</taxon>
        <taxon>Actinomycetota</taxon>
        <taxon>Actinomycetes</taxon>
        <taxon>Kitasatosporales</taxon>
        <taxon>Streptomycetaceae</taxon>
        <taxon>Streptomyces</taxon>
    </lineage>
</organism>
<dbReference type="PANTHER" id="PTHR43167">
    <property type="entry name" value="PUTATIVE (AFU_ORTHOLOGUE AFUA_6G01830)-RELATED"/>
    <property type="match status" value="1"/>
</dbReference>
<protein>
    <submittedName>
        <fullName evidence="1">Uncharacterized protein</fullName>
    </submittedName>
</protein>